<evidence type="ECO:0000256" key="3">
    <source>
        <dbReference type="ARBA" id="ARBA00004186"/>
    </source>
</evidence>
<evidence type="ECO:0000256" key="5">
    <source>
        <dbReference type="ARBA" id="ARBA00008324"/>
    </source>
</evidence>
<protein>
    <recommendedName>
        <fullName evidence="16">Acyl-coenzyme A thioesterase 13</fullName>
    </recommendedName>
    <alternativeName>
        <fullName evidence="17">Hotdog-fold thioesterase superfamily member 2</fullName>
    </alternativeName>
    <alternativeName>
        <fullName evidence="18">Thioesterase superfamily member 2</fullName>
    </alternativeName>
</protein>
<comment type="caution">
    <text evidence="20">The sequence shown here is derived from an EMBL/GenBank/DDBJ whole genome shotgun (WGS) entry which is preliminary data.</text>
</comment>
<evidence type="ECO:0000256" key="18">
    <source>
        <dbReference type="ARBA" id="ARBA00083956"/>
    </source>
</evidence>
<dbReference type="InterPro" id="IPR006683">
    <property type="entry name" value="Thioestr_dom"/>
</dbReference>
<evidence type="ECO:0000259" key="19">
    <source>
        <dbReference type="Pfam" id="PF03061"/>
    </source>
</evidence>
<dbReference type="GO" id="GO:0006629">
    <property type="term" value="P:lipid metabolic process"/>
    <property type="evidence" value="ECO:0007669"/>
    <property type="project" value="UniProtKB-KW"/>
</dbReference>
<dbReference type="Pfam" id="PF03061">
    <property type="entry name" value="4HBT"/>
    <property type="match status" value="1"/>
</dbReference>
<dbReference type="GO" id="GO:0005634">
    <property type="term" value="C:nucleus"/>
    <property type="evidence" value="ECO:0007669"/>
    <property type="project" value="UniProtKB-SubCell"/>
</dbReference>
<comment type="similarity">
    <text evidence="5">Belongs to the thioesterase PaaI family.</text>
</comment>
<keyword evidence="7" id="KW-0378">Hydrolase</keyword>
<dbReference type="InterPro" id="IPR039298">
    <property type="entry name" value="ACOT13"/>
</dbReference>
<dbReference type="FunFam" id="3.10.129.10:FF:000021">
    <property type="entry name" value="Acyl-coenzyme A thioesterase 13"/>
    <property type="match status" value="1"/>
</dbReference>
<evidence type="ECO:0000256" key="17">
    <source>
        <dbReference type="ARBA" id="ARBA00081533"/>
    </source>
</evidence>
<proteinExistence type="inferred from homology"/>
<dbReference type="GO" id="GO:0005829">
    <property type="term" value="C:cytosol"/>
    <property type="evidence" value="ECO:0007669"/>
    <property type="project" value="UniProtKB-SubCell"/>
</dbReference>
<keyword evidence="6" id="KW-0963">Cytoplasm</keyword>
<dbReference type="GO" id="GO:0005819">
    <property type="term" value="C:spindle"/>
    <property type="evidence" value="ECO:0007669"/>
    <property type="project" value="UniProtKB-SubCell"/>
</dbReference>
<organism evidence="20 21">
    <name type="scientific">Cuscuta epithymum</name>
    <dbReference type="NCBI Taxonomy" id="186058"/>
    <lineage>
        <taxon>Eukaryota</taxon>
        <taxon>Viridiplantae</taxon>
        <taxon>Streptophyta</taxon>
        <taxon>Embryophyta</taxon>
        <taxon>Tracheophyta</taxon>
        <taxon>Spermatophyta</taxon>
        <taxon>Magnoliopsida</taxon>
        <taxon>eudicotyledons</taxon>
        <taxon>Gunneridae</taxon>
        <taxon>Pentapetalae</taxon>
        <taxon>asterids</taxon>
        <taxon>lamiids</taxon>
        <taxon>Solanales</taxon>
        <taxon>Convolvulaceae</taxon>
        <taxon>Cuscuteae</taxon>
        <taxon>Cuscuta</taxon>
        <taxon>Cuscuta subgen. Cuscuta</taxon>
    </lineage>
</organism>
<dbReference type="PANTHER" id="PTHR21660">
    <property type="entry name" value="THIOESTERASE SUPERFAMILY MEMBER-RELATED"/>
    <property type="match status" value="1"/>
</dbReference>
<evidence type="ECO:0000256" key="8">
    <source>
        <dbReference type="ARBA" id="ARBA00022990"/>
    </source>
</evidence>
<dbReference type="AlphaFoldDB" id="A0AAV0FSW8"/>
<evidence type="ECO:0000313" key="20">
    <source>
        <dbReference type="EMBL" id="CAH9138654.1"/>
    </source>
</evidence>
<evidence type="ECO:0000256" key="11">
    <source>
        <dbReference type="ARBA" id="ARBA00023212"/>
    </source>
</evidence>
<dbReference type="Gene3D" id="3.10.129.10">
    <property type="entry name" value="Hotdog Thioesterase"/>
    <property type="match status" value="1"/>
</dbReference>
<evidence type="ECO:0000256" key="2">
    <source>
        <dbReference type="ARBA" id="ARBA00004173"/>
    </source>
</evidence>
<reference evidence="20" key="1">
    <citation type="submission" date="2022-07" db="EMBL/GenBank/DDBJ databases">
        <authorList>
            <person name="Macas J."/>
            <person name="Novak P."/>
            <person name="Neumann P."/>
        </authorList>
    </citation>
    <scope>NUCLEOTIDE SEQUENCE</scope>
</reference>
<evidence type="ECO:0000256" key="7">
    <source>
        <dbReference type="ARBA" id="ARBA00022801"/>
    </source>
</evidence>
<evidence type="ECO:0000256" key="14">
    <source>
        <dbReference type="ARBA" id="ARBA00058205"/>
    </source>
</evidence>
<sequence>MDRAKAFVEGISNEESEILSSLTFPPHRVTVEPSFYEHYAIRRIRVDRVEPGFVSCTFKVPRRLTDRNGVFASGAIANLVDKVGGAVVYVEGLPMNVSVDMSISYLSTAKFNDELEIIGRCLGKIGGYSGTSVLVRNKLTGELIAEGRHSLFGKHVSKM</sequence>
<evidence type="ECO:0000256" key="13">
    <source>
        <dbReference type="ARBA" id="ARBA00052976"/>
    </source>
</evidence>
<comment type="subcellular location">
    <subcellularLocation>
        <location evidence="3">Cytoplasm</location>
        <location evidence="3">Cytoskeleton</location>
        <location evidence="3">Spindle</location>
    </subcellularLocation>
    <subcellularLocation>
        <location evidence="4">Cytoplasm</location>
        <location evidence="4">Cytosol</location>
    </subcellularLocation>
    <subcellularLocation>
        <location evidence="2">Mitochondrion</location>
    </subcellularLocation>
    <subcellularLocation>
        <location evidence="1">Nucleus</location>
    </subcellularLocation>
</comment>
<keyword evidence="9" id="KW-0443">Lipid metabolism</keyword>
<feature type="domain" description="Thioesterase" evidence="19">
    <location>
        <begin position="69"/>
        <end position="122"/>
    </location>
</feature>
<dbReference type="PANTHER" id="PTHR21660:SF8">
    <property type="entry name" value="OS02G0521700 PROTEIN"/>
    <property type="match status" value="1"/>
</dbReference>
<dbReference type="EMBL" id="CAMAPF010001011">
    <property type="protein sequence ID" value="CAH9138654.1"/>
    <property type="molecule type" value="Genomic_DNA"/>
</dbReference>
<name>A0AAV0FSW8_9ASTE</name>
<keyword evidence="11" id="KW-0206">Cytoskeleton</keyword>
<evidence type="ECO:0000256" key="9">
    <source>
        <dbReference type="ARBA" id="ARBA00023098"/>
    </source>
</evidence>
<keyword evidence="8" id="KW-0007">Acetylation</keyword>
<evidence type="ECO:0000313" key="21">
    <source>
        <dbReference type="Proteomes" id="UP001152523"/>
    </source>
</evidence>
<dbReference type="GO" id="GO:0047617">
    <property type="term" value="F:fatty acyl-CoA hydrolase activity"/>
    <property type="evidence" value="ECO:0007669"/>
    <property type="project" value="InterPro"/>
</dbReference>
<gene>
    <name evidence="20" type="ORF">CEPIT_LOCUS36970</name>
</gene>
<evidence type="ECO:0000256" key="12">
    <source>
        <dbReference type="ARBA" id="ARBA00023242"/>
    </source>
</evidence>
<evidence type="ECO:0000256" key="4">
    <source>
        <dbReference type="ARBA" id="ARBA00004514"/>
    </source>
</evidence>
<keyword evidence="10" id="KW-0496">Mitochondrion</keyword>
<keyword evidence="21" id="KW-1185">Reference proteome</keyword>
<evidence type="ECO:0000256" key="6">
    <source>
        <dbReference type="ARBA" id="ARBA00022490"/>
    </source>
</evidence>
<keyword evidence="12" id="KW-0539">Nucleus</keyword>
<evidence type="ECO:0000256" key="16">
    <source>
        <dbReference type="ARBA" id="ARBA00067273"/>
    </source>
</evidence>
<dbReference type="CDD" id="cd03443">
    <property type="entry name" value="PaaI_thioesterase"/>
    <property type="match status" value="1"/>
</dbReference>
<dbReference type="GO" id="GO:0005739">
    <property type="term" value="C:mitochondrion"/>
    <property type="evidence" value="ECO:0007669"/>
    <property type="project" value="UniProtKB-SubCell"/>
</dbReference>
<dbReference type="SUPFAM" id="SSF54637">
    <property type="entry name" value="Thioesterase/thiol ester dehydrase-isomerase"/>
    <property type="match status" value="1"/>
</dbReference>
<evidence type="ECO:0000256" key="1">
    <source>
        <dbReference type="ARBA" id="ARBA00004123"/>
    </source>
</evidence>
<dbReference type="InterPro" id="IPR029069">
    <property type="entry name" value="HotDog_dom_sf"/>
</dbReference>
<comment type="catalytic activity">
    <reaction evidence="13">
        <text>a fatty acyl-CoA + H2O = a fatty acid + CoA + H(+)</text>
        <dbReference type="Rhea" id="RHEA:16781"/>
        <dbReference type="ChEBI" id="CHEBI:15377"/>
        <dbReference type="ChEBI" id="CHEBI:15378"/>
        <dbReference type="ChEBI" id="CHEBI:28868"/>
        <dbReference type="ChEBI" id="CHEBI:57287"/>
        <dbReference type="ChEBI" id="CHEBI:77636"/>
    </reaction>
    <physiologicalReaction direction="left-to-right" evidence="13">
        <dbReference type="Rhea" id="RHEA:16782"/>
    </physiologicalReaction>
</comment>
<evidence type="ECO:0000256" key="10">
    <source>
        <dbReference type="ARBA" id="ARBA00023128"/>
    </source>
</evidence>
<comment type="function">
    <text evidence="14">Catalyzes the hydrolysis of acyl-CoAs into free fatty acids and coenzyme A (CoASH), regulating their respective intracellular levels. Has acyl-CoA thioesterase activity towards medium (C12) and long-chain (C18) fatty acyl-CoA substrates. Can also hydrolyze 3-hydroxyphenylacetyl-CoA and 3,4-dihydroxyphenylacetyl-CoA (in vitro). May play a role in controlling adaptive thermogenesis.</text>
</comment>
<comment type="subunit">
    <text evidence="15">Homotetramer. Interacts with PCTP.</text>
</comment>
<accession>A0AAV0FSW8</accession>
<dbReference type="Proteomes" id="UP001152523">
    <property type="component" value="Unassembled WGS sequence"/>
</dbReference>
<evidence type="ECO:0000256" key="15">
    <source>
        <dbReference type="ARBA" id="ARBA00064709"/>
    </source>
</evidence>